<dbReference type="AlphaFoldDB" id="A0A0C2DCB8"/>
<proteinExistence type="predicted"/>
<organism evidence="1 2">
    <name type="scientific">Enhygromyxa salina</name>
    <dbReference type="NCBI Taxonomy" id="215803"/>
    <lineage>
        <taxon>Bacteria</taxon>
        <taxon>Pseudomonadati</taxon>
        <taxon>Myxococcota</taxon>
        <taxon>Polyangia</taxon>
        <taxon>Nannocystales</taxon>
        <taxon>Nannocystaceae</taxon>
        <taxon>Enhygromyxa</taxon>
    </lineage>
</organism>
<evidence type="ECO:0008006" key="3">
    <source>
        <dbReference type="Google" id="ProtNLM"/>
    </source>
</evidence>
<reference evidence="1 2" key="1">
    <citation type="submission" date="2014-12" db="EMBL/GenBank/DDBJ databases">
        <title>Genome assembly of Enhygromyxa salina DSM 15201.</title>
        <authorList>
            <person name="Sharma G."/>
            <person name="Subramanian S."/>
        </authorList>
    </citation>
    <scope>NUCLEOTIDE SEQUENCE [LARGE SCALE GENOMIC DNA]</scope>
    <source>
        <strain evidence="1 2">DSM 15201</strain>
    </source>
</reference>
<evidence type="ECO:0000313" key="2">
    <source>
        <dbReference type="Proteomes" id="UP000031599"/>
    </source>
</evidence>
<protein>
    <recommendedName>
        <fullName evidence="3">DNA methylase</fullName>
    </recommendedName>
</protein>
<accession>A0A0C2DCB8</accession>
<sequence length="388" mass="43618">MTDPPYAGSVQYAEMADWSYVWLRTALHSEYSEFIPETTLKAQEIIENGADKGPAFFFAEITRAWKECHRVLKDDGLLAFTFHHAEGDRWTGLLTSLFDAGFYLIAAYPTHSEALNSIVIQATKGITYDIIHVCRKRLEAPEPIPWSRLRRDVRKQAREQLAEIEQGKDVLPGPDVQMILIGRALMLFSRHYGKVLDRDGHPMNLDEAMERILLLVREVRGEELPLPGKLQDIDSLSQIVLLHLVGKEGWSRDDLHKDLRGYKHGPKALLDAGLVRPVEDEKAKLEPVPPLERHAKGKLSKQAGGPLIDKVHLVLGTVAEGHPIDALMHGWRGQWEQIIEALAWLAKAETSLKDLIALVRRQIEGLGPEAIEDAKAGQLTMFAPNEET</sequence>
<evidence type="ECO:0000313" key="1">
    <source>
        <dbReference type="EMBL" id="KIG19090.1"/>
    </source>
</evidence>
<name>A0A0C2DCB8_9BACT</name>
<dbReference type="InterPro" id="IPR029063">
    <property type="entry name" value="SAM-dependent_MTases_sf"/>
</dbReference>
<dbReference type="Gene3D" id="3.40.50.150">
    <property type="entry name" value="Vaccinia Virus protein VP39"/>
    <property type="match status" value="1"/>
</dbReference>
<dbReference type="EMBL" id="JMCC02000006">
    <property type="protein sequence ID" value="KIG19090.1"/>
    <property type="molecule type" value="Genomic_DNA"/>
</dbReference>
<dbReference type="SUPFAM" id="SSF53335">
    <property type="entry name" value="S-adenosyl-L-methionine-dependent methyltransferases"/>
    <property type="match status" value="1"/>
</dbReference>
<dbReference type="Proteomes" id="UP000031599">
    <property type="component" value="Unassembled WGS sequence"/>
</dbReference>
<gene>
    <name evidence="1" type="ORF">DB30_05994</name>
</gene>
<comment type="caution">
    <text evidence="1">The sequence shown here is derived from an EMBL/GenBank/DDBJ whole genome shotgun (WGS) entry which is preliminary data.</text>
</comment>